<evidence type="ECO:0008006" key="3">
    <source>
        <dbReference type="Google" id="ProtNLM"/>
    </source>
</evidence>
<protein>
    <recommendedName>
        <fullName evidence="3">Phage tail assembly chaperone</fullName>
    </recommendedName>
</protein>
<dbReference type="OrthoDB" id="7586141at2"/>
<dbReference type="RefSeq" id="WP_088233984.1">
    <property type="nucleotide sequence ID" value="NZ_CALUEG010000042.1"/>
</dbReference>
<evidence type="ECO:0000313" key="2">
    <source>
        <dbReference type="Proteomes" id="UP000196640"/>
    </source>
</evidence>
<dbReference type="EMBL" id="NIPX01000040">
    <property type="protein sequence ID" value="OWJ81365.1"/>
    <property type="molecule type" value="Genomic_DNA"/>
</dbReference>
<dbReference type="Proteomes" id="UP000196640">
    <property type="component" value="Unassembled WGS sequence"/>
</dbReference>
<organism evidence="1 2">
    <name type="scientific">Haematobacter missouriensis</name>
    <dbReference type="NCBI Taxonomy" id="366616"/>
    <lineage>
        <taxon>Bacteria</taxon>
        <taxon>Pseudomonadati</taxon>
        <taxon>Pseudomonadota</taxon>
        <taxon>Alphaproteobacteria</taxon>
        <taxon>Rhodobacterales</taxon>
        <taxon>Paracoccaceae</taxon>
        <taxon>Haematobacter</taxon>
    </lineage>
</organism>
<reference evidence="1 2" key="1">
    <citation type="submission" date="2016-11" db="EMBL/GenBank/DDBJ databases">
        <title>Comparison of Traditional DNA-DNA Hybridization with In Silico Genomic Analysis.</title>
        <authorList>
            <person name="Nicholson A.C."/>
            <person name="Sammons S."/>
            <person name="Humrighouse B.W."/>
            <person name="Graziano J."/>
            <person name="Lasker B."/>
            <person name="Whitney A.M."/>
            <person name="Mcquiston J.R."/>
        </authorList>
    </citation>
    <scope>NUCLEOTIDE SEQUENCE [LARGE SCALE GENOMIC DNA]</scope>
    <source>
        <strain evidence="1 2">H2381</strain>
    </source>
</reference>
<evidence type="ECO:0000313" key="1">
    <source>
        <dbReference type="EMBL" id="OWJ81365.1"/>
    </source>
</evidence>
<dbReference type="AlphaFoldDB" id="A0A212AIW9"/>
<gene>
    <name evidence="1" type="ORF">CDV52_18355</name>
</gene>
<name>A0A212AIW9_9RHOB</name>
<comment type="caution">
    <text evidence="1">The sequence shown here is derived from an EMBL/GenBank/DDBJ whole genome shotgun (WGS) entry which is preliminary data.</text>
</comment>
<proteinExistence type="predicted"/>
<accession>A0A212AIW9</accession>
<sequence>MLEAYVAAGFDPGAFWGLTMRLYQSHMLGARRRLQGEADARLTQAWLTAALEKQRKLPKLKMLLKRDDPQDPEFALRSLAARLPKITLEDWRARQQG</sequence>